<feature type="transmembrane region" description="Helical" evidence="1">
    <location>
        <begin position="7"/>
        <end position="31"/>
    </location>
</feature>
<accession>A0AAJ4VHT3</accession>
<evidence type="ECO:0000313" key="2">
    <source>
        <dbReference type="EMBL" id="RTX72561.1"/>
    </source>
</evidence>
<reference evidence="2 3" key="1">
    <citation type="submission" date="2018-10" db="EMBL/GenBank/DDBJ databases">
        <title>A collection Staphylococci species genome sequencing.</title>
        <authorList>
            <person name="Cole K."/>
        </authorList>
    </citation>
    <scope>NUCLEOTIDE SEQUENCE [LARGE SCALE GENOMIC DNA]</scope>
    <source>
        <strain evidence="3">NCTC 12218</strain>
    </source>
</reference>
<organism evidence="2 3">
    <name type="scientific">Mammaliicoccus sciuri</name>
    <name type="common">Staphylococcus sciuri</name>
    <dbReference type="NCBI Taxonomy" id="1296"/>
    <lineage>
        <taxon>Bacteria</taxon>
        <taxon>Bacillati</taxon>
        <taxon>Bacillota</taxon>
        <taxon>Bacilli</taxon>
        <taxon>Bacillales</taxon>
        <taxon>Staphylococcaceae</taxon>
        <taxon>Mammaliicoccus</taxon>
    </lineage>
</organism>
<gene>
    <name evidence="2" type="ORF">CD117_08330</name>
</gene>
<feature type="transmembrane region" description="Helical" evidence="1">
    <location>
        <begin position="113"/>
        <end position="132"/>
    </location>
</feature>
<dbReference type="InterPro" id="IPR021560">
    <property type="entry name" value="DUF3021"/>
</dbReference>
<feature type="transmembrane region" description="Helical" evidence="1">
    <location>
        <begin position="87"/>
        <end position="107"/>
    </location>
</feature>
<dbReference type="Proteomes" id="UP000274792">
    <property type="component" value="Unassembled WGS sequence"/>
</dbReference>
<feature type="transmembrane region" description="Helical" evidence="1">
    <location>
        <begin position="51"/>
        <end position="75"/>
    </location>
</feature>
<dbReference type="RefSeq" id="WP_126477376.1">
    <property type="nucleotide sequence ID" value="NZ_RXWV01000049.1"/>
</dbReference>
<evidence type="ECO:0000256" key="1">
    <source>
        <dbReference type="SAM" id="Phobius"/>
    </source>
</evidence>
<comment type="caution">
    <text evidence="2">The sequence shown here is derived from an EMBL/GenBank/DDBJ whole genome shotgun (WGS) entry which is preliminary data.</text>
</comment>
<evidence type="ECO:0000313" key="3">
    <source>
        <dbReference type="Proteomes" id="UP000274792"/>
    </source>
</evidence>
<dbReference type="AlphaFoldDB" id="A0AAJ4VHT3"/>
<sequence>MKRILTGITIGIAFGTIISIIFSLLFASGQYNPVNPYSFMGGIYYNNFTNIQIMIFAVSVWSAIGVTFSLSSLIFTNLTFSRLVTTILHFIIMLCIFFPLALLAGWFPLKVSSILIFVIVFIVIYFIIWSILNQKNKREIDEINTSIKKRKEGNYE</sequence>
<name>A0AAJ4VHT3_MAMSC</name>
<protein>
    <submittedName>
        <fullName evidence="2">DUF3021 domain-containing protein</fullName>
    </submittedName>
</protein>
<proteinExistence type="predicted"/>
<keyword evidence="1" id="KW-1133">Transmembrane helix</keyword>
<dbReference type="Pfam" id="PF11457">
    <property type="entry name" value="DUF3021"/>
    <property type="match status" value="1"/>
</dbReference>
<keyword evidence="1" id="KW-0812">Transmembrane</keyword>
<dbReference type="EMBL" id="RXWV01000049">
    <property type="protein sequence ID" value="RTX72561.1"/>
    <property type="molecule type" value="Genomic_DNA"/>
</dbReference>
<keyword evidence="1" id="KW-0472">Membrane</keyword>